<keyword evidence="8" id="KW-1185">Reference proteome</keyword>
<feature type="transmembrane region" description="Helical" evidence="6">
    <location>
        <begin position="197"/>
        <end position="221"/>
    </location>
</feature>
<dbReference type="AlphaFoldDB" id="A0A975B916"/>
<evidence type="ECO:0000256" key="2">
    <source>
        <dbReference type="ARBA" id="ARBA00022692"/>
    </source>
</evidence>
<dbReference type="Pfam" id="PF01226">
    <property type="entry name" value="Form_Nir_trans"/>
    <property type="match status" value="1"/>
</dbReference>
<feature type="transmembrane region" description="Helical" evidence="6">
    <location>
        <begin position="106"/>
        <end position="131"/>
    </location>
</feature>
<evidence type="ECO:0000256" key="5">
    <source>
        <dbReference type="SAM" id="MobiDB-lite"/>
    </source>
</evidence>
<accession>A0A975B916</accession>
<dbReference type="EMBL" id="CP061799">
    <property type="protein sequence ID" value="QTA80810.1"/>
    <property type="molecule type" value="Genomic_DNA"/>
</dbReference>
<dbReference type="PANTHER" id="PTHR30520:SF2">
    <property type="entry name" value="INNER MEMBRANE PROTEIN YFDC"/>
    <property type="match status" value="1"/>
</dbReference>
<dbReference type="KEGG" id="dli:dnl_31230"/>
<feature type="region of interest" description="Disordered" evidence="5">
    <location>
        <begin position="1"/>
        <end position="22"/>
    </location>
</feature>
<evidence type="ECO:0000256" key="1">
    <source>
        <dbReference type="ARBA" id="ARBA00004141"/>
    </source>
</evidence>
<dbReference type="InterPro" id="IPR023271">
    <property type="entry name" value="Aquaporin-like"/>
</dbReference>
<keyword evidence="3 6" id="KW-1133">Transmembrane helix</keyword>
<protein>
    <submittedName>
        <fullName evidence="7">Formate/nitrite transporter</fullName>
    </submittedName>
</protein>
<evidence type="ECO:0000313" key="7">
    <source>
        <dbReference type="EMBL" id="QTA80810.1"/>
    </source>
</evidence>
<feature type="transmembrane region" description="Helical" evidence="6">
    <location>
        <begin position="233"/>
        <end position="261"/>
    </location>
</feature>
<dbReference type="RefSeq" id="WP_207692379.1">
    <property type="nucleotide sequence ID" value="NZ_CP061799.1"/>
</dbReference>
<gene>
    <name evidence="7" type="ORF">dnl_31230</name>
</gene>
<evidence type="ECO:0000256" key="6">
    <source>
        <dbReference type="SAM" id="Phobius"/>
    </source>
</evidence>
<comment type="subcellular location">
    <subcellularLocation>
        <location evidence="1">Membrane</location>
        <topology evidence="1">Multi-pass membrane protein</topology>
    </subcellularLocation>
</comment>
<dbReference type="Proteomes" id="UP000663720">
    <property type="component" value="Chromosome"/>
</dbReference>
<feature type="transmembrane region" description="Helical" evidence="6">
    <location>
        <begin position="273"/>
        <end position="294"/>
    </location>
</feature>
<keyword evidence="2 6" id="KW-0812">Transmembrane</keyword>
<evidence type="ECO:0000313" key="8">
    <source>
        <dbReference type="Proteomes" id="UP000663720"/>
    </source>
</evidence>
<feature type="transmembrane region" description="Helical" evidence="6">
    <location>
        <begin position="74"/>
        <end position="100"/>
    </location>
</feature>
<feature type="transmembrane region" description="Helical" evidence="6">
    <location>
        <begin position="152"/>
        <end position="177"/>
    </location>
</feature>
<dbReference type="Gene3D" id="1.20.1080.10">
    <property type="entry name" value="Glycerol uptake facilitator protein"/>
    <property type="match status" value="1"/>
</dbReference>
<sequence>MNTELSNNKILNNSEDNLNSEIQTERSAERIQEDKEFVPVIVKRTDEAIRHPDDVLEKAIDEGLEQIRRPFISLILSSMAAGLILSFTAMAVAVIATFASKFNEPVILRISTALVYPFGFIICIISGTQLFTEHTATAVYPVLEGRAKIIHLFRLWLLVIIGNLAGAVLSAGLLTLADDVIQAEKGYIIIAHHLVSYSNISLIFSSILAGWLMALGGWLILATPPTISQIACIYIVTFLIGLGGLHHSIAGSVEMFTALFISSQFSISQTARFISLAITGNLIGGSIFVAILNYGHIRKTQEIEHDEQPV</sequence>
<dbReference type="GO" id="GO:0005886">
    <property type="term" value="C:plasma membrane"/>
    <property type="evidence" value="ECO:0007669"/>
    <property type="project" value="TreeGrafter"/>
</dbReference>
<evidence type="ECO:0000256" key="4">
    <source>
        <dbReference type="ARBA" id="ARBA00023136"/>
    </source>
</evidence>
<dbReference type="InterPro" id="IPR000292">
    <property type="entry name" value="For/NO2_transpt"/>
</dbReference>
<dbReference type="PANTHER" id="PTHR30520">
    <property type="entry name" value="FORMATE TRANSPORTER-RELATED"/>
    <property type="match status" value="1"/>
</dbReference>
<keyword evidence="4 6" id="KW-0472">Membrane</keyword>
<reference evidence="7" key="1">
    <citation type="journal article" date="2021" name="Microb. Physiol.">
        <title>Proteogenomic Insights into the Physiology of Marine, Sulfate-Reducing, Filamentous Desulfonema limicola and Desulfonema magnum.</title>
        <authorList>
            <person name="Schnaars V."/>
            <person name="Wohlbrand L."/>
            <person name="Scheve S."/>
            <person name="Hinrichs C."/>
            <person name="Reinhardt R."/>
            <person name="Rabus R."/>
        </authorList>
    </citation>
    <scope>NUCLEOTIDE SEQUENCE</scope>
    <source>
        <strain evidence="7">5ac10</strain>
    </source>
</reference>
<proteinExistence type="predicted"/>
<organism evidence="7 8">
    <name type="scientific">Desulfonema limicola</name>
    <dbReference type="NCBI Taxonomy" id="45656"/>
    <lineage>
        <taxon>Bacteria</taxon>
        <taxon>Pseudomonadati</taxon>
        <taxon>Thermodesulfobacteriota</taxon>
        <taxon>Desulfobacteria</taxon>
        <taxon>Desulfobacterales</taxon>
        <taxon>Desulfococcaceae</taxon>
        <taxon>Desulfonema</taxon>
    </lineage>
</organism>
<dbReference type="GO" id="GO:0015499">
    <property type="term" value="F:formate transmembrane transporter activity"/>
    <property type="evidence" value="ECO:0007669"/>
    <property type="project" value="TreeGrafter"/>
</dbReference>
<evidence type="ECO:0000256" key="3">
    <source>
        <dbReference type="ARBA" id="ARBA00022989"/>
    </source>
</evidence>
<name>A0A975B916_9BACT</name>